<dbReference type="GeneID" id="120262123"/>
<keyword evidence="5 6" id="KW-0472">Membrane</keyword>
<evidence type="ECO:0000256" key="2">
    <source>
        <dbReference type="ARBA" id="ARBA00005982"/>
    </source>
</evidence>
<keyword evidence="3 6" id="KW-0812">Transmembrane</keyword>
<feature type="transmembrane region" description="Helical" evidence="6">
    <location>
        <begin position="423"/>
        <end position="445"/>
    </location>
</feature>
<dbReference type="AlphaFoldDB" id="A0AB40BGY5"/>
<accession>A0AB40BGY5</accession>
<dbReference type="Pfam" id="PF00854">
    <property type="entry name" value="PTR2"/>
    <property type="match status" value="1"/>
</dbReference>
<sequence length="526" mass="58805">MNILPEVSEKDEYVDWRGRSVQPNKHGGKKMALLVCLTEILENMVLVANISNLVVYFHSNMKFTIPESSNMLTNFTGTCLLLTLFSGFIADSFLKRFWCIILFGILELLGLLILTIQAFEPSLRPKEGEKTSSSQEAMLYIGLSVMALGVSGIKANLASHGADQLDPVIHGQQIITSFFNGFFFCLCTGGMLAVTILVWIQVNRGWKLSMILCTIFLFLAIFIYSLGFKYYKHKVPGGSPFTRIFKVLRLSFINRKQYSQQSEDSIRGSNAKKFRFLEKAIIVGGHASTEQVEEARSFLRLLPIFGSTIMMNCCLAQLQTFSVQQGLLMNTKVSNSFSIPPASLTAIPISFMLLSVPIFHHLSTSQTITKLTGTTLSLKPLKRIGVGLALASFSMTVASLVEIKRRRAYSNGGHQISVLWLSFQYLLLGVSDMFTLAGMLEFFYSEAPETMKSVCTSLSWCSTSMGFFLSSILVSIVNKVSKRVSGEEWLAESLNAGHLEFFYALLALLNLLNFFNYLCWAKWYSK</sequence>
<evidence type="ECO:0000256" key="3">
    <source>
        <dbReference type="ARBA" id="ARBA00022692"/>
    </source>
</evidence>
<evidence type="ECO:0000256" key="1">
    <source>
        <dbReference type="ARBA" id="ARBA00004141"/>
    </source>
</evidence>
<feature type="transmembrane region" description="Helical" evidence="6">
    <location>
        <begin position="71"/>
        <end position="90"/>
    </location>
</feature>
<feature type="transmembrane region" description="Helical" evidence="6">
    <location>
        <begin position="384"/>
        <end position="403"/>
    </location>
</feature>
<gene>
    <name evidence="8" type="primary">LOC120262123</name>
</gene>
<evidence type="ECO:0000256" key="4">
    <source>
        <dbReference type="ARBA" id="ARBA00022989"/>
    </source>
</evidence>
<dbReference type="RefSeq" id="XP_039126117.1">
    <property type="nucleotide sequence ID" value="XM_039270183.1"/>
</dbReference>
<dbReference type="Gene3D" id="1.20.1250.20">
    <property type="entry name" value="MFS general substrate transporter like domains"/>
    <property type="match status" value="1"/>
</dbReference>
<feature type="transmembrane region" description="Helical" evidence="6">
    <location>
        <begin position="342"/>
        <end position="363"/>
    </location>
</feature>
<dbReference type="SUPFAM" id="SSF103473">
    <property type="entry name" value="MFS general substrate transporter"/>
    <property type="match status" value="2"/>
</dbReference>
<evidence type="ECO:0000313" key="7">
    <source>
        <dbReference type="Proteomes" id="UP001515500"/>
    </source>
</evidence>
<dbReference type="GO" id="GO:0022857">
    <property type="term" value="F:transmembrane transporter activity"/>
    <property type="evidence" value="ECO:0007669"/>
    <property type="project" value="InterPro"/>
</dbReference>
<dbReference type="Proteomes" id="UP001515500">
    <property type="component" value="Chromosome 5"/>
</dbReference>
<feature type="transmembrane region" description="Helical" evidence="6">
    <location>
        <begin position="139"/>
        <end position="157"/>
    </location>
</feature>
<keyword evidence="4 6" id="KW-1133">Transmembrane helix</keyword>
<feature type="transmembrane region" description="Helical" evidence="6">
    <location>
        <begin position="206"/>
        <end position="226"/>
    </location>
</feature>
<feature type="transmembrane region" description="Helical" evidence="6">
    <location>
        <begin position="178"/>
        <end position="200"/>
    </location>
</feature>
<keyword evidence="7" id="KW-1185">Reference proteome</keyword>
<dbReference type="GO" id="GO:0016020">
    <property type="term" value="C:membrane"/>
    <property type="evidence" value="ECO:0007669"/>
    <property type="project" value="UniProtKB-SubCell"/>
</dbReference>
<protein>
    <submittedName>
        <fullName evidence="8">Protein NRT1/ PTR FAMILY 4.1-like</fullName>
    </submittedName>
</protein>
<organism evidence="7 8">
    <name type="scientific">Dioscorea cayennensis subsp. rotundata</name>
    <name type="common">White Guinea yam</name>
    <name type="synonym">Dioscorea rotundata</name>
    <dbReference type="NCBI Taxonomy" id="55577"/>
    <lineage>
        <taxon>Eukaryota</taxon>
        <taxon>Viridiplantae</taxon>
        <taxon>Streptophyta</taxon>
        <taxon>Embryophyta</taxon>
        <taxon>Tracheophyta</taxon>
        <taxon>Spermatophyta</taxon>
        <taxon>Magnoliopsida</taxon>
        <taxon>Liliopsida</taxon>
        <taxon>Dioscoreales</taxon>
        <taxon>Dioscoreaceae</taxon>
        <taxon>Dioscorea</taxon>
    </lineage>
</organism>
<evidence type="ECO:0000256" key="6">
    <source>
        <dbReference type="SAM" id="Phobius"/>
    </source>
</evidence>
<dbReference type="InterPro" id="IPR000109">
    <property type="entry name" value="POT_fam"/>
</dbReference>
<feature type="transmembrane region" description="Helical" evidence="6">
    <location>
        <begin position="501"/>
        <end position="520"/>
    </location>
</feature>
<evidence type="ECO:0000313" key="8">
    <source>
        <dbReference type="RefSeq" id="XP_039126117.1"/>
    </source>
</evidence>
<feature type="transmembrane region" description="Helical" evidence="6">
    <location>
        <begin position="457"/>
        <end position="481"/>
    </location>
</feature>
<reference evidence="8" key="1">
    <citation type="submission" date="2025-08" db="UniProtKB">
        <authorList>
            <consortium name="RefSeq"/>
        </authorList>
    </citation>
    <scope>IDENTIFICATION</scope>
</reference>
<name>A0AB40BGY5_DIOCR</name>
<dbReference type="PANTHER" id="PTHR11654">
    <property type="entry name" value="OLIGOPEPTIDE TRANSPORTER-RELATED"/>
    <property type="match status" value="1"/>
</dbReference>
<feature type="transmembrane region" description="Helical" evidence="6">
    <location>
        <begin position="31"/>
        <end position="51"/>
    </location>
</feature>
<feature type="transmembrane region" description="Helical" evidence="6">
    <location>
        <begin position="301"/>
        <end position="322"/>
    </location>
</feature>
<dbReference type="InterPro" id="IPR036259">
    <property type="entry name" value="MFS_trans_sf"/>
</dbReference>
<comment type="subcellular location">
    <subcellularLocation>
        <location evidence="1">Membrane</location>
        <topology evidence="1">Multi-pass membrane protein</topology>
    </subcellularLocation>
</comment>
<comment type="similarity">
    <text evidence="2">Belongs to the major facilitator superfamily. Proton-dependent oligopeptide transporter (POT/PTR) (TC 2.A.17) family.</text>
</comment>
<feature type="transmembrane region" description="Helical" evidence="6">
    <location>
        <begin position="97"/>
        <end position="119"/>
    </location>
</feature>
<evidence type="ECO:0000256" key="5">
    <source>
        <dbReference type="ARBA" id="ARBA00023136"/>
    </source>
</evidence>
<proteinExistence type="inferred from homology"/>